<accession>A0ABW4FLR0</accession>
<organism evidence="2 3">
    <name type="scientific">Pseudonocardia aurantiaca</name>
    <dbReference type="NCBI Taxonomy" id="75290"/>
    <lineage>
        <taxon>Bacteria</taxon>
        <taxon>Bacillati</taxon>
        <taxon>Actinomycetota</taxon>
        <taxon>Actinomycetes</taxon>
        <taxon>Pseudonocardiales</taxon>
        <taxon>Pseudonocardiaceae</taxon>
        <taxon>Pseudonocardia</taxon>
    </lineage>
</organism>
<sequence>MRGVDGGRTTLRAAVAGTLVVLTALLALLALLTGCSSGPEPTAVPTFPGPGQQEGGSTTGPGSADGAIPDDCTRVLAGDELEAVLGLPLGSVRVRTILGVAEPSVRRTERTSCDYTSGPGRGVALLDINVSGFVDDAAAAAQWHINSAAESGERREVPLGSASAVLVERRGESVLLVAHAASNVTLVLPEQPLPGGRSPGEVLVDIALRVLPSVSATPASAPRAGPASAAEPQVARGVS</sequence>
<dbReference type="RefSeq" id="WP_343976356.1">
    <property type="nucleotide sequence ID" value="NZ_BAAAJG010000008.1"/>
</dbReference>
<protein>
    <recommendedName>
        <fullName evidence="4">DUF3558 domain-containing protein</fullName>
    </recommendedName>
</protein>
<proteinExistence type="predicted"/>
<dbReference type="EMBL" id="JBHUCP010000007">
    <property type="protein sequence ID" value="MFD1529957.1"/>
    <property type="molecule type" value="Genomic_DNA"/>
</dbReference>
<dbReference type="Proteomes" id="UP001597145">
    <property type="component" value="Unassembled WGS sequence"/>
</dbReference>
<feature type="region of interest" description="Disordered" evidence="1">
    <location>
        <begin position="41"/>
        <end position="68"/>
    </location>
</feature>
<evidence type="ECO:0000313" key="2">
    <source>
        <dbReference type="EMBL" id="MFD1529957.1"/>
    </source>
</evidence>
<evidence type="ECO:0000313" key="3">
    <source>
        <dbReference type="Proteomes" id="UP001597145"/>
    </source>
</evidence>
<keyword evidence="3" id="KW-1185">Reference proteome</keyword>
<feature type="region of interest" description="Disordered" evidence="1">
    <location>
        <begin position="217"/>
        <end position="239"/>
    </location>
</feature>
<reference evidence="3" key="1">
    <citation type="journal article" date="2019" name="Int. J. Syst. Evol. Microbiol.">
        <title>The Global Catalogue of Microorganisms (GCM) 10K type strain sequencing project: providing services to taxonomists for standard genome sequencing and annotation.</title>
        <authorList>
            <consortium name="The Broad Institute Genomics Platform"/>
            <consortium name="The Broad Institute Genome Sequencing Center for Infectious Disease"/>
            <person name="Wu L."/>
            <person name="Ma J."/>
        </authorList>
    </citation>
    <scope>NUCLEOTIDE SEQUENCE [LARGE SCALE GENOMIC DNA]</scope>
    <source>
        <strain evidence="3">JCM 12165</strain>
    </source>
</reference>
<name>A0ABW4FLR0_9PSEU</name>
<evidence type="ECO:0000256" key="1">
    <source>
        <dbReference type="SAM" id="MobiDB-lite"/>
    </source>
</evidence>
<feature type="compositionally biased region" description="Low complexity" evidence="1">
    <location>
        <begin position="217"/>
        <end position="230"/>
    </location>
</feature>
<dbReference type="PROSITE" id="PS51257">
    <property type="entry name" value="PROKAR_LIPOPROTEIN"/>
    <property type="match status" value="1"/>
</dbReference>
<comment type="caution">
    <text evidence="2">The sequence shown here is derived from an EMBL/GenBank/DDBJ whole genome shotgun (WGS) entry which is preliminary data.</text>
</comment>
<gene>
    <name evidence="2" type="ORF">ACFSCY_10930</name>
</gene>
<evidence type="ECO:0008006" key="4">
    <source>
        <dbReference type="Google" id="ProtNLM"/>
    </source>
</evidence>